<keyword evidence="2" id="KW-1185">Reference proteome</keyword>
<reference evidence="2" key="1">
    <citation type="submission" date="2015-08" db="EMBL/GenBank/DDBJ databases">
        <authorList>
            <person name="Varghese N."/>
        </authorList>
    </citation>
    <scope>NUCLEOTIDE SEQUENCE [LARGE SCALE GENOMIC DNA]</scope>
    <source>
        <strain evidence="2">DSM 23407</strain>
    </source>
</reference>
<name>A0A0K6HPS4_9HYPH</name>
<evidence type="ECO:0000313" key="2">
    <source>
        <dbReference type="Proteomes" id="UP000183900"/>
    </source>
</evidence>
<sequence length="68" mass="7606">MDNALSLPRPGRCKWAEGDSGNYTFPCNVRVESGTSYCTDHRALVYMPPEERRRSRSASAPAFKRIAA</sequence>
<dbReference type="AlphaFoldDB" id="A0A0K6HPS4"/>
<organism evidence="1 2">
    <name type="scientific">Pannonibacter indicus</name>
    <dbReference type="NCBI Taxonomy" id="466044"/>
    <lineage>
        <taxon>Bacteria</taxon>
        <taxon>Pseudomonadati</taxon>
        <taxon>Pseudomonadota</taxon>
        <taxon>Alphaproteobacteria</taxon>
        <taxon>Hyphomicrobiales</taxon>
        <taxon>Stappiaceae</taxon>
        <taxon>Pannonibacter</taxon>
    </lineage>
</organism>
<proteinExistence type="predicted"/>
<dbReference type="RefSeq" id="WP_050473644.1">
    <property type="nucleotide sequence ID" value="NZ_CYHE01000002.1"/>
</dbReference>
<dbReference type="OrthoDB" id="7866236at2"/>
<dbReference type="Proteomes" id="UP000183900">
    <property type="component" value="Unassembled WGS sequence"/>
</dbReference>
<gene>
    <name evidence="1" type="ORF">Ga0061067_102133</name>
</gene>
<evidence type="ECO:0000313" key="1">
    <source>
        <dbReference type="EMBL" id="CUA92793.1"/>
    </source>
</evidence>
<protein>
    <submittedName>
        <fullName evidence="1">GcrA cell cycle regulator</fullName>
    </submittedName>
</protein>
<dbReference type="EMBL" id="CYHE01000002">
    <property type="protein sequence ID" value="CUA92793.1"/>
    <property type="molecule type" value="Genomic_DNA"/>
</dbReference>
<accession>A0A0K6HPS4</accession>